<evidence type="ECO:0000256" key="3">
    <source>
        <dbReference type="ARBA" id="ARBA00023186"/>
    </source>
</evidence>
<dbReference type="Bgee" id="FBgn0081880">
    <property type="expression patterns" value="Expressed in male reproductive system and 3 other cell types or tissues"/>
</dbReference>
<comment type="similarity">
    <text evidence="1">Belongs to the proteasome subunit p27 family.</text>
</comment>
<evidence type="ECO:0000313" key="8">
    <source>
        <dbReference type="Proteomes" id="UP000001819"/>
    </source>
</evidence>
<dbReference type="OMA" id="DWGGRGM"/>
<dbReference type="Gene3D" id="2.30.42.10">
    <property type="match status" value="1"/>
</dbReference>
<keyword evidence="3" id="KW-0143">Chaperone</keyword>
<dbReference type="InterPro" id="IPR036034">
    <property type="entry name" value="PDZ_sf"/>
</dbReference>
<dbReference type="KEGG" id="dpo:4802010"/>
<evidence type="ECO:0000256" key="5">
    <source>
        <dbReference type="SAM" id="Coils"/>
    </source>
</evidence>
<evidence type="ECO:0000256" key="2">
    <source>
        <dbReference type="ARBA" id="ARBA00014937"/>
    </source>
</evidence>
<dbReference type="InterPro" id="IPR040815">
    <property type="entry name" value="Nas2_N"/>
</dbReference>
<proteinExistence type="inferred from homology"/>
<dbReference type="GO" id="GO:0005634">
    <property type="term" value="C:nucleus"/>
    <property type="evidence" value="ECO:0007669"/>
    <property type="project" value="TreeGrafter"/>
</dbReference>
<keyword evidence="5" id="KW-0175">Coiled coil</keyword>
<dbReference type="RefSeq" id="XP_001359015.1">
    <property type="nucleotide sequence ID" value="XM_001358978.4"/>
</dbReference>
<keyword evidence="8" id="KW-1185">Reference proteome</keyword>
<dbReference type="InterPro" id="IPR001478">
    <property type="entry name" value="PDZ"/>
</dbReference>
<reference evidence="9" key="2">
    <citation type="submission" date="2025-08" db="UniProtKB">
        <authorList>
            <consortium name="RefSeq"/>
        </authorList>
    </citation>
    <scope>IDENTIFICATION</scope>
    <source>
        <strain evidence="9">MV-25-SWS-2005</strain>
        <tissue evidence="9">Whole body</tissue>
    </source>
</reference>
<keyword evidence="9" id="KW-0647">Proteasome</keyword>
<evidence type="ECO:0000259" key="6">
    <source>
        <dbReference type="Pfam" id="PF13180"/>
    </source>
</evidence>
<dbReference type="PANTHER" id="PTHR12651">
    <property type="entry name" value="26S PROTEASOME NON-ATPASE REGULATORY SUBUNIT 9"/>
    <property type="match status" value="1"/>
</dbReference>
<dbReference type="Pfam" id="PF13180">
    <property type="entry name" value="PDZ_2"/>
    <property type="match status" value="1"/>
</dbReference>
<protein>
    <recommendedName>
        <fullName evidence="2">26S proteasome non-ATPase regulatory subunit 9</fullName>
    </recommendedName>
    <alternativeName>
        <fullName evidence="4">26S proteasome regulatory subunit p27</fullName>
    </alternativeName>
</protein>
<gene>
    <name evidence="9" type="primary">LOC4802010</name>
</gene>
<dbReference type="Proteomes" id="UP000001819">
    <property type="component" value="Chromosome 2"/>
</dbReference>
<evidence type="ECO:0000256" key="1">
    <source>
        <dbReference type="ARBA" id="ARBA00005256"/>
    </source>
</evidence>
<dbReference type="InParanoid" id="A0A6I8UPZ2"/>
<dbReference type="GO" id="GO:0000502">
    <property type="term" value="C:proteasome complex"/>
    <property type="evidence" value="ECO:0007669"/>
    <property type="project" value="UniProtKB-KW"/>
</dbReference>
<feature type="domain" description="PDZ" evidence="6">
    <location>
        <begin position="124"/>
        <end position="193"/>
    </location>
</feature>
<dbReference type="Pfam" id="PF18265">
    <property type="entry name" value="Nas2_N"/>
    <property type="match status" value="1"/>
</dbReference>
<evidence type="ECO:0000259" key="7">
    <source>
        <dbReference type="Pfam" id="PF18265"/>
    </source>
</evidence>
<dbReference type="GeneID" id="4802010"/>
<feature type="coiled-coil region" evidence="5">
    <location>
        <begin position="60"/>
        <end position="87"/>
    </location>
</feature>
<organism evidence="8 9">
    <name type="scientific">Drosophila pseudoobscura pseudoobscura</name>
    <name type="common">Fruit fly</name>
    <dbReference type="NCBI Taxonomy" id="46245"/>
    <lineage>
        <taxon>Eukaryota</taxon>
        <taxon>Metazoa</taxon>
        <taxon>Ecdysozoa</taxon>
        <taxon>Arthropoda</taxon>
        <taxon>Hexapoda</taxon>
        <taxon>Insecta</taxon>
        <taxon>Pterygota</taxon>
        <taxon>Neoptera</taxon>
        <taxon>Endopterygota</taxon>
        <taxon>Diptera</taxon>
        <taxon>Brachycera</taxon>
        <taxon>Muscomorpha</taxon>
        <taxon>Ephydroidea</taxon>
        <taxon>Drosophilidae</taxon>
        <taxon>Drosophila</taxon>
        <taxon>Sophophora</taxon>
    </lineage>
</organism>
<evidence type="ECO:0000313" key="9">
    <source>
        <dbReference type="RefSeq" id="XP_001359015.1"/>
    </source>
</evidence>
<dbReference type="SUPFAM" id="SSF50156">
    <property type="entry name" value="PDZ domain-like"/>
    <property type="match status" value="1"/>
</dbReference>
<dbReference type="Gene3D" id="6.10.140.1710">
    <property type="match status" value="1"/>
</dbReference>
<dbReference type="GO" id="GO:0070682">
    <property type="term" value="P:proteasome regulatory particle assembly"/>
    <property type="evidence" value="ECO:0007669"/>
    <property type="project" value="InterPro"/>
</dbReference>
<dbReference type="GO" id="GO:0005737">
    <property type="term" value="C:cytoplasm"/>
    <property type="evidence" value="ECO:0007669"/>
    <property type="project" value="TreeGrafter"/>
</dbReference>
<sequence length="219" mass="23990">MATGITTKERLERLMAAKTQLEAQISKNGEILAANDNVGMTGPMIDAEGFPRNDIDIYQVRQARQTIICLQNDHKELMNQIQNLLNQYHSEIATTDPELVNRASALELDSERGLGGANIAPPDIRPIVVVNLVSPSSPAEEAGLRVGDNICRFGSVNSNNFKGDLGQIGEVTRNMQNQNVQLKVMRGDQLLDLLLVPKAWSGRGLLGCNIVLPPESMEY</sequence>
<evidence type="ECO:0000256" key="4">
    <source>
        <dbReference type="ARBA" id="ARBA00030007"/>
    </source>
</evidence>
<dbReference type="AlphaFoldDB" id="A0A6I8UPZ2"/>
<dbReference type="FunCoup" id="A0A6I8UPZ2">
    <property type="interactions" value="2901"/>
</dbReference>
<feature type="domain" description="Nas2 N-terminal" evidence="7">
    <location>
        <begin position="11"/>
        <end position="90"/>
    </location>
</feature>
<dbReference type="FunFam" id="2.30.42.10:FF:000107">
    <property type="entry name" value="26S proteasome non-ATPase regulatory subunit 9"/>
    <property type="match status" value="1"/>
</dbReference>
<name>A0A6I8UPZ2_DROPS</name>
<dbReference type="InterPro" id="IPR035269">
    <property type="entry name" value="PSMD9"/>
</dbReference>
<dbReference type="PANTHER" id="PTHR12651:SF1">
    <property type="entry name" value="26S PROTEASOME NON-ATPASE REGULATORY SUBUNIT 9"/>
    <property type="match status" value="1"/>
</dbReference>
<accession>A0A6I8UPZ2</accession>
<reference evidence="8" key="1">
    <citation type="submission" date="2024-06" db="UniProtKB">
        <authorList>
            <consortium name="RefSeq"/>
        </authorList>
    </citation>
    <scope>NUCLEOTIDE SEQUENCE [LARGE SCALE GENOMIC DNA]</scope>
    <source>
        <strain evidence="8">MV2-25</strain>
    </source>
</reference>